<evidence type="ECO:0000313" key="2">
    <source>
        <dbReference type="EMBL" id="MBF0596412.1"/>
    </source>
</evidence>
<dbReference type="AlphaFoldDB" id="A0A8J7FRW3"/>
<proteinExistence type="predicted"/>
<evidence type="ECO:0000313" key="3">
    <source>
        <dbReference type="Proteomes" id="UP000608754"/>
    </source>
</evidence>
<keyword evidence="1" id="KW-1133">Transmembrane helix</keyword>
<dbReference type="Proteomes" id="UP000608754">
    <property type="component" value="Unassembled WGS sequence"/>
</dbReference>
<organism evidence="2 3">
    <name type="scientific">Faecalibacter rhinopitheci</name>
    <dbReference type="NCBI Taxonomy" id="2779678"/>
    <lineage>
        <taxon>Bacteria</taxon>
        <taxon>Pseudomonadati</taxon>
        <taxon>Bacteroidota</taxon>
        <taxon>Flavobacteriia</taxon>
        <taxon>Flavobacteriales</taxon>
        <taxon>Weeksellaceae</taxon>
        <taxon>Faecalibacter</taxon>
    </lineage>
</organism>
<dbReference type="EMBL" id="JADGIK010000002">
    <property type="protein sequence ID" value="MBF0596412.1"/>
    <property type="molecule type" value="Genomic_DNA"/>
</dbReference>
<keyword evidence="3" id="KW-1185">Reference proteome</keyword>
<evidence type="ECO:0000256" key="1">
    <source>
        <dbReference type="SAM" id="Phobius"/>
    </source>
</evidence>
<keyword evidence="1" id="KW-0472">Membrane</keyword>
<gene>
    <name evidence="2" type="ORF">IM532_02855</name>
</gene>
<protein>
    <submittedName>
        <fullName evidence="2">Uncharacterized protein</fullName>
    </submittedName>
</protein>
<sequence>MIRQFFYILLFIAVMVRSAFTPFTLLFYTLDKEVFVEYLCVNTAHPELHCEGKCQLKKIGDFYAHEHHEQETKIVYFHIFWIVDDIAAISLNHPFSFVQYSQYFYQEFYTSTSLPLDFKPPIV</sequence>
<dbReference type="RefSeq" id="WP_194181948.1">
    <property type="nucleotide sequence ID" value="NZ_JADGIK010000002.1"/>
</dbReference>
<feature type="transmembrane region" description="Helical" evidence="1">
    <location>
        <begin position="6"/>
        <end position="28"/>
    </location>
</feature>
<reference evidence="2" key="1">
    <citation type="submission" date="2020-10" db="EMBL/GenBank/DDBJ databases">
        <authorList>
            <person name="Lu T."/>
            <person name="Wang Q."/>
            <person name="Han X."/>
        </authorList>
    </citation>
    <scope>NUCLEOTIDE SEQUENCE</scope>
    <source>
        <strain evidence="2">WQ 117</strain>
    </source>
</reference>
<comment type="caution">
    <text evidence="2">The sequence shown here is derived from an EMBL/GenBank/DDBJ whole genome shotgun (WGS) entry which is preliminary data.</text>
</comment>
<name>A0A8J7FRW3_9FLAO</name>
<accession>A0A8J7FRW3</accession>
<keyword evidence="1" id="KW-0812">Transmembrane</keyword>